<dbReference type="RefSeq" id="XP_026602284.1">
    <property type="nucleotide sequence ID" value="XM_026749194.1"/>
</dbReference>
<proteinExistence type="predicted"/>
<organism evidence="2 3">
    <name type="scientific">Aspergillus mulundensis</name>
    <dbReference type="NCBI Taxonomy" id="1810919"/>
    <lineage>
        <taxon>Eukaryota</taxon>
        <taxon>Fungi</taxon>
        <taxon>Dikarya</taxon>
        <taxon>Ascomycota</taxon>
        <taxon>Pezizomycotina</taxon>
        <taxon>Eurotiomycetes</taxon>
        <taxon>Eurotiomycetidae</taxon>
        <taxon>Eurotiales</taxon>
        <taxon>Aspergillaceae</taxon>
        <taxon>Aspergillus</taxon>
        <taxon>Aspergillus subgen. Nidulantes</taxon>
    </lineage>
</organism>
<reference evidence="2 3" key="1">
    <citation type="journal article" date="2018" name="IMA Fungus">
        <title>IMA Genome-F 9: Draft genome sequence of Annulohypoxylon stygium, Aspergillus mulundensis, Berkeleyomyces basicola (syn. Thielaviopsis basicola), Ceratocystis smalleyi, two Cercospora beticola strains, Coleophoma cylindrospora, Fusarium fracticaudum, Phialophora cf. hyalina, and Morchella septimelata.</title>
        <authorList>
            <person name="Wingfield B.D."/>
            <person name="Bills G.F."/>
            <person name="Dong Y."/>
            <person name="Huang W."/>
            <person name="Nel W.J."/>
            <person name="Swalarsk-Parry B.S."/>
            <person name="Vaghefi N."/>
            <person name="Wilken P.M."/>
            <person name="An Z."/>
            <person name="de Beer Z.W."/>
            <person name="De Vos L."/>
            <person name="Chen L."/>
            <person name="Duong T.A."/>
            <person name="Gao Y."/>
            <person name="Hammerbacher A."/>
            <person name="Kikkert J.R."/>
            <person name="Li Y."/>
            <person name="Li H."/>
            <person name="Li K."/>
            <person name="Li Q."/>
            <person name="Liu X."/>
            <person name="Ma X."/>
            <person name="Naidoo K."/>
            <person name="Pethybridge S.J."/>
            <person name="Sun J."/>
            <person name="Steenkamp E.T."/>
            <person name="van der Nest M.A."/>
            <person name="van Wyk S."/>
            <person name="Wingfield M.J."/>
            <person name="Xiong C."/>
            <person name="Yue Q."/>
            <person name="Zhang X."/>
        </authorList>
    </citation>
    <scope>NUCLEOTIDE SEQUENCE [LARGE SCALE GENOMIC DNA]</scope>
    <source>
        <strain evidence="2 3">DSM 5745</strain>
    </source>
</reference>
<name>A0A3D8RKP1_9EURO</name>
<gene>
    <name evidence="2" type="ORF">DSM5745_07178</name>
</gene>
<evidence type="ECO:0000313" key="3">
    <source>
        <dbReference type="Proteomes" id="UP000256690"/>
    </source>
</evidence>
<feature type="compositionally biased region" description="Acidic residues" evidence="1">
    <location>
        <begin position="39"/>
        <end position="50"/>
    </location>
</feature>
<dbReference type="GeneID" id="38117548"/>
<protein>
    <submittedName>
        <fullName evidence="2">Uncharacterized protein</fullName>
    </submittedName>
</protein>
<evidence type="ECO:0000256" key="1">
    <source>
        <dbReference type="SAM" id="MobiDB-lite"/>
    </source>
</evidence>
<keyword evidence="3" id="KW-1185">Reference proteome</keyword>
<evidence type="ECO:0000313" key="2">
    <source>
        <dbReference type="EMBL" id="RDW74516.1"/>
    </source>
</evidence>
<dbReference type="EMBL" id="PVWQ01000008">
    <property type="protein sequence ID" value="RDW74516.1"/>
    <property type="molecule type" value="Genomic_DNA"/>
</dbReference>
<feature type="region of interest" description="Disordered" evidence="1">
    <location>
        <begin position="20"/>
        <end position="50"/>
    </location>
</feature>
<accession>A0A3D8RKP1</accession>
<sequence length="50" mass="5769">MRALDFPKVPWQRTLENTGVSYLLEEDEEAGGEDKERDTDDEIVDEAEAR</sequence>
<comment type="caution">
    <text evidence="2">The sequence shown here is derived from an EMBL/GenBank/DDBJ whole genome shotgun (WGS) entry which is preliminary data.</text>
</comment>
<dbReference type="AlphaFoldDB" id="A0A3D8RKP1"/>
<dbReference type="Proteomes" id="UP000256690">
    <property type="component" value="Unassembled WGS sequence"/>
</dbReference>